<accession>A0A699HDS1</accession>
<dbReference type="InterPro" id="IPR012337">
    <property type="entry name" value="RNaseH-like_sf"/>
</dbReference>
<dbReference type="AlphaFoldDB" id="A0A699HDS1"/>
<feature type="domain" description="Reverse transcriptase Ty1/copia-type" evidence="4">
    <location>
        <begin position="494"/>
        <end position="539"/>
    </location>
</feature>
<feature type="domain" description="Retroviral polymerase SH3-like" evidence="6">
    <location>
        <begin position="271"/>
        <end position="322"/>
    </location>
</feature>
<dbReference type="InterPro" id="IPR054722">
    <property type="entry name" value="PolX-like_BBD"/>
</dbReference>
<dbReference type="Pfam" id="PF07727">
    <property type="entry name" value="RVT_2"/>
    <property type="match status" value="1"/>
</dbReference>
<keyword evidence="3" id="KW-0378">Hydrolase</keyword>
<dbReference type="InterPro" id="IPR057670">
    <property type="entry name" value="SH3_retrovirus"/>
</dbReference>
<evidence type="ECO:0000256" key="3">
    <source>
        <dbReference type="ARBA" id="ARBA00022801"/>
    </source>
</evidence>
<dbReference type="InterPro" id="IPR036397">
    <property type="entry name" value="RNaseH_sf"/>
</dbReference>
<evidence type="ECO:0000259" key="6">
    <source>
        <dbReference type="Pfam" id="PF25597"/>
    </source>
</evidence>
<sequence length="539" mass="62044">MSCASNSVETKLKRKRHLDTLSSVRRPKPTGIMWMKKGHLILLKVIFLIDTQSAHACNNARNAYCNSYDVDVNDLFVFDDVSLRQSHVSKMSFRKKPSASLNVPSRSKQNKSLPRIVFKWLPKLQPLVEPVAKWIPKIIQICHWIIDSGCPKHMTGNRALLTNFEEKFLGTVRFGNNDFAMIAGYGDVVIGSMTIKKLYYIKGFPKMKFKKYHLCSACEQRKIHQKHHKSKTAFALNQPLYLLHIDFCGTMRIESINGKRYVLVVVDDYSRCYLPNDYDDVGKLKAKGDIRVFVGYSKESVAFRIYNKRTRKIHESVNVNFDVISRMASRQFSLKSGLSNLNETRKSSNPSVSQVSKTSKKDLEDLFHNFYDEYFDSSKIMKSSIMNVETFNVKIPSQEEDFHESSESFQEEFSSSSLNDDNKDHPLHKIIGDLKSSVRTRGQLENSCLFSCFLSSMEPVNVAEALRDWVSAMQDELDQFVRLKVRRLVPRPEDVKTTFLNEILKEEVYVGQPPGFVSKQYQDHVYTLDKALYGLEQVP</sequence>
<dbReference type="GO" id="GO:0006508">
    <property type="term" value="P:proteolysis"/>
    <property type="evidence" value="ECO:0007669"/>
    <property type="project" value="UniProtKB-KW"/>
</dbReference>
<evidence type="ECO:0000256" key="2">
    <source>
        <dbReference type="ARBA" id="ARBA00022723"/>
    </source>
</evidence>
<dbReference type="GO" id="GO:0008233">
    <property type="term" value="F:peptidase activity"/>
    <property type="evidence" value="ECO:0007669"/>
    <property type="project" value="UniProtKB-KW"/>
</dbReference>
<dbReference type="SUPFAM" id="SSF53098">
    <property type="entry name" value="Ribonuclease H-like"/>
    <property type="match status" value="1"/>
</dbReference>
<reference evidence="7" key="1">
    <citation type="journal article" date="2019" name="Sci. Rep.">
        <title>Draft genome of Tanacetum cinerariifolium, the natural source of mosquito coil.</title>
        <authorList>
            <person name="Yamashiro T."/>
            <person name="Shiraishi A."/>
            <person name="Satake H."/>
            <person name="Nakayama K."/>
        </authorList>
    </citation>
    <scope>NUCLEOTIDE SEQUENCE</scope>
</reference>
<keyword evidence="1" id="KW-0645">Protease</keyword>
<dbReference type="GO" id="GO:0046872">
    <property type="term" value="F:metal ion binding"/>
    <property type="evidence" value="ECO:0007669"/>
    <property type="project" value="UniProtKB-KW"/>
</dbReference>
<name>A0A699HDS1_TANCI</name>
<evidence type="ECO:0000259" key="4">
    <source>
        <dbReference type="Pfam" id="PF07727"/>
    </source>
</evidence>
<evidence type="ECO:0000256" key="1">
    <source>
        <dbReference type="ARBA" id="ARBA00022670"/>
    </source>
</evidence>
<dbReference type="EMBL" id="BKCJ010141349">
    <property type="protein sequence ID" value="GEX95329.1"/>
    <property type="molecule type" value="Genomic_DNA"/>
</dbReference>
<gene>
    <name evidence="7" type="ORF">Tci_367304</name>
</gene>
<protein>
    <submittedName>
        <fullName evidence="7">Uncharacterized protein</fullName>
    </submittedName>
</protein>
<dbReference type="PANTHER" id="PTHR42648:SF18">
    <property type="entry name" value="RETROTRANSPOSON, UNCLASSIFIED-LIKE PROTEIN"/>
    <property type="match status" value="1"/>
</dbReference>
<dbReference type="Pfam" id="PF22936">
    <property type="entry name" value="Pol_BBD"/>
    <property type="match status" value="1"/>
</dbReference>
<evidence type="ECO:0000313" key="7">
    <source>
        <dbReference type="EMBL" id="GEX95329.1"/>
    </source>
</evidence>
<dbReference type="Pfam" id="PF25597">
    <property type="entry name" value="SH3_retrovirus"/>
    <property type="match status" value="1"/>
</dbReference>
<keyword evidence="2" id="KW-0479">Metal-binding</keyword>
<dbReference type="PANTHER" id="PTHR42648">
    <property type="entry name" value="TRANSPOSASE, PUTATIVE-RELATED"/>
    <property type="match status" value="1"/>
</dbReference>
<proteinExistence type="predicted"/>
<dbReference type="Gene3D" id="3.30.420.10">
    <property type="entry name" value="Ribonuclease H-like superfamily/Ribonuclease H"/>
    <property type="match status" value="1"/>
</dbReference>
<comment type="caution">
    <text evidence="7">The sequence shown here is derived from an EMBL/GenBank/DDBJ whole genome shotgun (WGS) entry which is preliminary data.</text>
</comment>
<feature type="domain" description="Retrovirus-related Pol polyprotein from transposon TNT 1-94-like beta-barrel" evidence="5">
    <location>
        <begin position="144"/>
        <end position="202"/>
    </location>
</feature>
<dbReference type="InterPro" id="IPR039537">
    <property type="entry name" value="Retrotran_Ty1/copia-like"/>
</dbReference>
<dbReference type="GO" id="GO:0003676">
    <property type="term" value="F:nucleic acid binding"/>
    <property type="evidence" value="ECO:0007669"/>
    <property type="project" value="InterPro"/>
</dbReference>
<dbReference type="InterPro" id="IPR013103">
    <property type="entry name" value="RVT_2"/>
</dbReference>
<evidence type="ECO:0000259" key="5">
    <source>
        <dbReference type="Pfam" id="PF22936"/>
    </source>
</evidence>
<organism evidence="7">
    <name type="scientific">Tanacetum cinerariifolium</name>
    <name type="common">Dalmatian daisy</name>
    <name type="synonym">Chrysanthemum cinerariifolium</name>
    <dbReference type="NCBI Taxonomy" id="118510"/>
    <lineage>
        <taxon>Eukaryota</taxon>
        <taxon>Viridiplantae</taxon>
        <taxon>Streptophyta</taxon>
        <taxon>Embryophyta</taxon>
        <taxon>Tracheophyta</taxon>
        <taxon>Spermatophyta</taxon>
        <taxon>Magnoliopsida</taxon>
        <taxon>eudicotyledons</taxon>
        <taxon>Gunneridae</taxon>
        <taxon>Pentapetalae</taxon>
        <taxon>asterids</taxon>
        <taxon>campanulids</taxon>
        <taxon>Asterales</taxon>
        <taxon>Asteraceae</taxon>
        <taxon>Asteroideae</taxon>
        <taxon>Anthemideae</taxon>
        <taxon>Anthemidinae</taxon>
        <taxon>Tanacetum</taxon>
    </lineage>
</organism>